<organism evidence="2 3">
    <name type="scientific">Dactylellina haptotyla (strain CBS 200.50)</name>
    <name type="common">Nematode-trapping fungus</name>
    <name type="synonym">Monacrosporium haptotylum</name>
    <dbReference type="NCBI Taxonomy" id="1284197"/>
    <lineage>
        <taxon>Eukaryota</taxon>
        <taxon>Fungi</taxon>
        <taxon>Dikarya</taxon>
        <taxon>Ascomycota</taxon>
        <taxon>Pezizomycotina</taxon>
        <taxon>Orbiliomycetes</taxon>
        <taxon>Orbiliales</taxon>
        <taxon>Orbiliaceae</taxon>
        <taxon>Dactylellina</taxon>
    </lineage>
</organism>
<keyword evidence="1" id="KW-0175">Coiled coil</keyword>
<reference evidence="3" key="2">
    <citation type="submission" date="2013-04" db="EMBL/GenBank/DDBJ databases">
        <title>Genomic mechanisms accounting for the adaptation to parasitism in nematode-trapping fungi.</title>
        <authorList>
            <person name="Ahren D.G."/>
        </authorList>
    </citation>
    <scope>NUCLEOTIDE SEQUENCE [LARGE SCALE GENOMIC DNA]</scope>
    <source>
        <strain evidence="3">CBS 200.50</strain>
    </source>
</reference>
<dbReference type="HOGENOM" id="CLU_562601_0_0_1"/>
<dbReference type="OMA" id="VRTKRHH"/>
<feature type="coiled-coil region" evidence="1">
    <location>
        <begin position="352"/>
        <end position="379"/>
    </location>
</feature>
<comment type="caution">
    <text evidence="2">The sequence shown here is derived from an EMBL/GenBank/DDBJ whole genome shotgun (WGS) entry which is preliminary data.</text>
</comment>
<reference evidence="2 3" key="1">
    <citation type="journal article" date="2013" name="PLoS Genet.">
        <title>Genomic mechanisms accounting for the adaptation to parasitism in nematode-trapping fungi.</title>
        <authorList>
            <person name="Meerupati T."/>
            <person name="Andersson K.M."/>
            <person name="Friman E."/>
            <person name="Kumar D."/>
            <person name="Tunlid A."/>
            <person name="Ahren D."/>
        </authorList>
    </citation>
    <scope>NUCLEOTIDE SEQUENCE [LARGE SCALE GENOMIC DNA]</scope>
    <source>
        <strain evidence="2 3">CBS 200.50</strain>
    </source>
</reference>
<gene>
    <name evidence="2" type="ORF">H072_8562</name>
</gene>
<evidence type="ECO:0000313" key="3">
    <source>
        <dbReference type="Proteomes" id="UP000015100"/>
    </source>
</evidence>
<proteinExistence type="predicted"/>
<name>S8A4M1_DACHA</name>
<dbReference type="STRING" id="1284197.S8A4M1"/>
<sequence>MSVKSFGRAFRSRRPSVHDICHSSLASTTAIPRAPACGCQLRLDTDNGSSISSSGVISSRQFSTSSQLSASKQQIREQKIAKTPLPDFPKTSNQPLDNLLHSLHRDQFLIDHLPDHYRRLIVRTKRHHVLADQAAQQAFARGTNPSTATLTITLDGQTLPLRPIKQRTLYGSKSLTAALNMMKSPAEYDVLPQLVQAMAFSKIRIEPGQWKKLIRMCGLIGRPGVAIRIANDGIVHRRNGFVYTLASLREMIRAQFVRFLLPDEKDAVKAVHRARGVVNLARRWKEQYDEVKEKKRVDDRAPAWLAVDPVVRGSVLFLQAGKVLRWNDGKDVAEEGKEMSTLSDVKALMGCWEAAQEEVKAIDTELDSYEKRLSEAGKETVEPDYAVAREAVKDWEPVLQALEWTQTVLHKSEVKDVEVERWMPSASRLLSESIAKWKPIASKKGKGERIGMQIYEGAYEALDGWYTKDIDSKPADVVKDKISLE</sequence>
<keyword evidence="3" id="KW-1185">Reference proteome</keyword>
<dbReference type="EMBL" id="AQGS01000612">
    <property type="protein sequence ID" value="EPS37729.1"/>
    <property type="molecule type" value="Genomic_DNA"/>
</dbReference>
<protein>
    <submittedName>
        <fullName evidence="2">Uncharacterized protein</fullName>
    </submittedName>
</protein>
<dbReference type="OrthoDB" id="5405126at2759"/>
<dbReference type="Proteomes" id="UP000015100">
    <property type="component" value="Unassembled WGS sequence"/>
</dbReference>
<accession>S8A4M1</accession>
<dbReference type="AlphaFoldDB" id="S8A4M1"/>
<evidence type="ECO:0000313" key="2">
    <source>
        <dbReference type="EMBL" id="EPS37729.1"/>
    </source>
</evidence>
<evidence type="ECO:0000256" key="1">
    <source>
        <dbReference type="SAM" id="Coils"/>
    </source>
</evidence>